<evidence type="ECO:0000313" key="2">
    <source>
        <dbReference type="Proteomes" id="UP000577362"/>
    </source>
</evidence>
<proteinExistence type="predicted"/>
<dbReference type="InterPro" id="IPR024501">
    <property type="entry name" value="DUF3141"/>
</dbReference>
<accession>A0A840BQR1</accession>
<comment type="caution">
    <text evidence="1">The sequence shown here is derived from an EMBL/GenBank/DDBJ whole genome shotgun (WGS) entry which is preliminary data.</text>
</comment>
<dbReference type="PANTHER" id="PTHR36837">
    <property type="entry name" value="POLY(3-HYDROXYALKANOATE) POLYMERASE SUBUNIT PHAC"/>
    <property type="match status" value="1"/>
</dbReference>
<dbReference type="Gene3D" id="3.40.50.1820">
    <property type="entry name" value="alpha/beta hydrolase"/>
    <property type="match status" value="1"/>
</dbReference>
<evidence type="ECO:0000313" key="1">
    <source>
        <dbReference type="EMBL" id="MBB4015801.1"/>
    </source>
</evidence>
<dbReference type="AlphaFoldDB" id="A0A840BQR1"/>
<keyword evidence="2" id="KW-1185">Reference proteome</keyword>
<protein>
    <submittedName>
        <fullName evidence="1">Pimeloyl-ACP methyl ester carboxylesterase</fullName>
    </submittedName>
</protein>
<dbReference type="Proteomes" id="UP000577362">
    <property type="component" value="Unassembled WGS sequence"/>
</dbReference>
<dbReference type="EMBL" id="JACIEN010000001">
    <property type="protein sequence ID" value="MBB4015801.1"/>
    <property type="molecule type" value="Genomic_DNA"/>
</dbReference>
<dbReference type="RefSeq" id="WP_183315760.1">
    <property type="nucleotide sequence ID" value="NZ_JACIEN010000001.1"/>
</dbReference>
<dbReference type="SUPFAM" id="SSF53474">
    <property type="entry name" value="alpha/beta-Hydrolases"/>
    <property type="match status" value="1"/>
</dbReference>
<dbReference type="Pfam" id="PF11339">
    <property type="entry name" value="DUF3141"/>
    <property type="match status" value="1"/>
</dbReference>
<gene>
    <name evidence="1" type="ORF">GGR16_000807</name>
</gene>
<dbReference type="InterPro" id="IPR051321">
    <property type="entry name" value="PHA/PHB_synthase"/>
</dbReference>
<organism evidence="1 2">
    <name type="scientific">Chelatococcus caeni</name>
    <dbReference type="NCBI Taxonomy" id="1348468"/>
    <lineage>
        <taxon>Bacteria</taxon>
        <taxon>Pseudomonadati</taxon>
        <taxon>Pseudomonadota</taxon>
        <taxon>Alphaproteobacteria</taxon>
        <taxon>Hyphomicrobiales</taxon>
        <taxon>Chelatococcaceae</taxon>
        <taxon>Chelatococcus</taxon>
    </lineage>
</organism>
<dbReference type="PANTHER" id="PTHR36837:SF2">
    <property type="entry name" value="POLY(3-HYDROXYALKANOATE) POLYMERASE SUBUNIT PHAC"/>
    <property type="match status" value="1"/>
</dbReference>
<dbReference type="InterPro" id="IPR029058">
    <property type="entry name" value="AB_hydrolase_fold"/>
</dbReference>
<reference evidence="1 2" key="1">
    <citation type="submission" date="2020-08" db="EMBL/GenBank/DDBJ databases">
        <title>Genomic Encyclopedia of Type Strains, Phase IV (KMG-IV): sequencing the most valuable type-strain genomes for metagenomic binning, comparative biology and taxonomic classification.</title>
        <authorList>
            <person name="Goeker M."/>
        </authorList>
    </citation>
    <scope>NUCLEOTIDE SEQUENCE [LARGE SCALE GENOMIC DNA]</scope>
    <source>
        <strain evidence="1 2">DSM 103737</strain>
    </source>
</reference>
<sequence>MPFGTFGAVQSKIAQIYQARGSSAFQRYLASVETAFEPWSSGGPAAATPLDLWRDASGYWLDFAQRSTLFWDTLRRRGNNWIEHEKAGKPPLLAFDWDMIADARTFERPVNYALVQIRPPAGIETDPSRRPFVIIDPRAGHGPGIGGFKQDSQVGVALKAGHPVYFVIFFPEPVPGQILADVSRAEAEFLRIVGERHPKTRKPVVVGNCQGGWASMLVGAIEPDLVGPLVINGAPMSYWAGNDGENPMRYAGGVLGGVWPALYASDLGAGTFDGAYLVENFEYLNPANTYFDKYYTLFSKIDTEPERFLEFERWWGGFFLMDRAEIKWIVENLFIGNNLAAGEAEWSEGRAFDLREIKSPIILFASLGDNITPPQQAFNWVADLYPTTEALKANGQVIIGLMHKSVGHLGIFVSGQVAKREHTQIVDLVEYLEHLPPGLYGMQIEEQKTKDGVRYDVVLTERRVEDLQILQKYGRKDEIPFEAVETVSETLASAYETFVRPVVAPAFTPAAAKVARTFNPQRVQRWALSDLNPFMGPIEGMAAMAKANRAKRDENGPMVAMERCLAATVSASWDLYRDLRDAAVEHAFFRLYGTASFGLGIVPKAEAAGTEEAASMREAPQVKEALARIEEGDPTRAMVRTALLVMKAGTGRRRLSAMKRARELVGKDVGLLDMPAEIARDIIREQSLIVDYEPEKALSALPKLLRTSADRGKLLELIGRLEGRIEANAAQRALVREIRNALSADVARKAKGGATAIALVVDPDRPAASGGKGRAGRSAGA</sequence>
<name>A0A840BQR1_9HYPH</name>